<evidence type="ECO:0000313" key="15">
    <source>
        <dbReference type="Proteomes" id="UP000230052"/>
    </source>
</evidence>
<reference evidence="14 15" key="1">
    <citation type="submission" date="2017-09" db="EMBL/GenBank/DDBJ databases">
        <title>Depth-based differentiation of microbial function through sediment-hosted aquifers and enrichment of novel symbionts in the deep terrestrial subsurface.</title>
        <authorList>
            <person name="Probst A.J."/>
            <person name="Ladd B."/>
            <person name="Jarett J.K."/>
            <person name="Geller-Mcgrath D.E."/>
            <person name="Sieber C.M."/>
            <person name="Emerson J.B."/>
            <person name="Anantharaman K."/>
            <person name="Thomas B.C."/>
            <person name="Malmstrom R."/>
            <person name="Stieglmeier M."/>
            <person name="Klingl A."/>
            <person name="Woyke T."/>
            <person name="Ryan C.M."/>
            <person name="Banfield J.F."/>
        </authorList>
    </citation>
    <scope>NUCLEOTIDE SEQUENCE [LARGE SCALE GENOMIC DNA]</scope>
    <source>
        <strain evidence="14">CG07_land_8_20_14_0_80_42_15</strain>
    </source>
</reference>
<dbReference type="InterPro" id="IPR003265">
    <property type="entry name" value="HhH-GPD_domain"/>
</dbReference>
<keyword evidence="14" id="KW-0255">Endonuclease</keyword>
<evidence type="ECO:0000256" key="1">
    <source>
        <dbReference type="ARBA" id="ARBA00008343"/>
    </source>
</evidence>
<comment type="caution">
    <text evidence="14">The sequence shown here is derived from an EMBL/GenBank/DDBJ whole genome shotgun (WGS) entry which is preliminary data.</text>
</comment>
<keyword evidence="10 12" id="KW-0456">Lyase</keyword>
<feature type="binding site" evidence="12">
    <location>
        <position position="206"/>
    </location>
    <ligand>
        <name>[4Fe-4S] cluster</name>
        <dbReference type="ChEBI" id="CHEBI:49883"/>
    </ligand>
</feature>
<comment type="function">
    <text evidence="12">DNA repair enzyme that has both DNA N-glycosylase activity and AP-lyase activity. The DNA N-glycosylase activity releases various damaged pyrimidines from DNA by cleaving the N-glycosidic bond, leaving an AP (apurinic/apyrimidinic) site. The AP-lyase activity cleaves the phosphodiester bond 3' to the AP site by a beta-elimination, leaving a 3'-terminal unsaturated sugar and a product with a terminal 5'-phosphate.</text>
</comment>
<dbReference type="GO" id="GO:0051539">
    <property type="term" value="F:4 iron, 4 sulfur cluster binding"/>
    <property type="evidence" value="ECO:0007669"/>
    <property type="project" value="UniProtKB-UniRule"/>
</dbReference>
<dbReference type="Proteomes" id="UP000230052">
    <property type="component" value="Unassembled WGS sequence"/>
</dbReference>
<dbReference type="SMART" id="SM00478">
    <property type="entry name" value="ENDO3c"/>
    <property type="match status" value="1"/>
</dbReference>
<sequence>MVTNAQKAQRIFCILKKTYPRAKIALDFTSPIQLLVATILSAQCTDKRVNIVTESLFKKYKTERDYANADLKTFEKDIRSTGFYRNKAKNIIASAQKILKEFNGKVPDTMEALLTLPGVARKTANIVLSNAYGKIEGIAVDTHVRRLSGRLGFTDNENPEKIELDLMKLFPKDEWFPINRVLIEHGRNICNAKKPLCPECLVSSLCPSKKLFYPA</sequence>
<dbReference type="FunFam" id="1.10.340.30:FF:000001">
    <property type="entry name" value="Endonuclease III"/>
    <property type="match status" value="1"/>
</dbReference>
<feature type="domain" description="HhH-GPD" evidence="13">
    <location>
        <begin position="40"/>
        <end position="188"/>
    </location>
</feature>
<keyword evidence="9 12" id="KW-0234">DNA repair</keyword>
<keyword evidence="11 12" id="KW-0326">Glycosidase</keyword>
<keyword evidence="5 12" id="KW-0378">Hydrolase</keyword>
<dbReference type="GO" id="GO:0006285">
    <property type="term" value="P:base-excision repair, AP site formation"/>
    <property type="evidence" value="ECO:0007669"/>
    <property type="project" value="TreeGrafter"/>
</dbReference>
<dbReference type="SMART" id="SM00525">
    <property type="entry name" value="FES"/>
    <property type="match status" value="1"/>
</dbReference>
<dbReference type="Gene3D" id="1.10.1670.10">
    <property type="entry name" value="Helix-hairpin-Helix base-excision DNA repair enzymes (C-terminal)"/>
    <property type="match status" value="1"/>
</dbReference>
<dbReference type="GO" id="GO:0046872">
    <property type="term" value="F:metal ion binding"/>
    <property type="evidence" value="ECO:0007669"/>
    <property type="project" value="UniProtKB-KW"/>
</dbReference>
<dbReference type="EMBL" id="PEWV01000071">
    <property type="protein sequence ID" value="PIU41137.1"/>
    <property type="molecule type" value="Genomic_DNA"/>
</dbReference>
<dbReference type="GO" id="GO:0140078">
    <property type="term" value="F:class I DNA-(apurinic or apyrimidinic site) endonuclease activity"/>
    <property type="evidence" value="ECO:0007669"/>
    <property type="project" value="UniProtKB-EC"/>
</dbReference>
<keyword evidence="6 12" id="KW-0408">Iron</keyword>
<feature type="binding site" evidence="12">
    <location>
        <position position="197"/>
    </location>
    <ligand>
        <name>[4Fe-4S] cluster</name>
        <dbReference type="ChEBI" id="CHEBI:49883"/>
    </ligand>
</feature>
<dbReference type="Pfam" id="PF00730">
    <property type="entry name" value="HhH-GPD"/>
    <property type="match status" value="1"/>
</dbReference>
<dbReference type="PROSITE" id="PS01155">
    <property type="entry name" value="ENDONUCLEASE_III_2"/>
    <property type="match status" value="1"/>
</dbReference>
<dbReference type="CDD" id="cd00056">
    <property type="entry name" value="ENDO3c"/>
    <property type="match status" value="1"/>
</dbReference>
<comment type="cofactor">
    <cofactor evidence="12">
        <name>[4Fe-4S] cluster</name>
        <dbReference type="ChEBI" id="CHEBI:49883"/>
    </cofactor>
    <text evidence="12">Binds 1 [4Fe-4S] cluster.</text>
</comment>
<dbReference type="InterPro" id="IPR004036">
    <property type="entry name" value="Endonuclease-III-like_CS2"/>
</dbReference>
<dbReference type="Gene3D" id="1.10.340.30">
    <property type="entry name" value="Hypothetical protein, domain 2"/>
    <property type="match status" value="1"/>
</dbReference>
<dbReference type="PANTHER" id="PTHR10359">
    <property type="entry name" value="A/G-SPECIFIC ADENINE GLYCOSYLASE/ENDONUCLEASE III"/>
    <property type="match status" value="1"/>
</dbReference>
<dbReference type="SUPFAM" id="SSF48150">
    <property type="entry name" value="DNA-glycosylase"/>
    <property type="match status" value="1"/>
</dbReference>
<keyword evidence="4 12" id="KW-0227">DNA damage</keyword>
<dbReference type="NCBIfam" id="TIGR01083">
    <property type="entry name" value="nth"/>
    <property type="match status" value="1"/>
</dbReference>
<evidence type="ECO:0000259" key="13">
    <source>
        <dbReference type="SMART" id="SM00478"/>
    </source>
</evidence>
<dbReference type="InterPro" id="IPR023170">
    <property type="entry name" value="HhH_base_excis_C"/>
</dbReference>
<accession>A0A2J0L3P9</accession>
<evidence type="ECO:0000256" key="3">
    <source>
        <dbReference type="ARBA" id="ARBA00022723"/>
    </source>
</evidence>
<dbReference type="PROSITE" id="PS00764">
    <property type="entry name" value="ENDONUCLEASE_III_1"/>
    <property type="match status" value="1"/>
</dbReference>
<keyword evidence="3 12" id="KW-0479">Metal-binding</keyword>
<dbReference type="EC" id="4.2.99.18" evidence="12"/>
<evidence type="ECO:0000256" key="12">
    <source>
        <dbReference type="HAMAP-Rule" id="MF_00942"/>
    </source>
</evidence>
<dbReference type="HAMAP" id="MF_00942">
    <property type="entry name" value="Nth"/>
    <property type="match status" value="1"/>
</dbReference>
<dbReference type="GO" id="GO:0003677">
    <property type="term" value="F:DNA binding"/>
    <property type="evidence" value="ECO:0007669"/>
    <property type="project" value="UniProtKB-UniRule"/>
</dbReference>
<dbReference type="FunFam" id="1.10.1670.10:FF:000001">
    <property type="entry name" value="Endonuclease III"/>
    <property type="match status" value="1"/>
</dbReference>
<organism evidence="14 15">
    <name type="scientific">Candidatus Aquitaenariimonas noxiae</name>
    <dbReference type="NCBI Taxonomy" id="1974741"/>
    <lineage>
        <taxon>Bacteria</taxon>
        <taxon>Pseudomonadati</taxon>
        <taxon>Candidatus Omnitrophota</taxon>
        <taxon>Candidatus Aquitaenariimonas</taxon>
    </lineage>
</organism>
<evidence type="ECO:0000256" key="4">
    <source>
        <dbReference type="ARBA" id="ARBA00022763"/>
    </source>
</evidence>
<proteinExistence type="inferred from homology"/>
<evidence type="ECO:0000256" key="5">
    <source>
        <dbReference type="ARBA" id="ARBA00022801"/>
    </source>
</evidence>
<dbReference type="PANTHER" id="PTHR10359:SF18">
    <property type="entry name" value="ENDONUCLEASE III"/>
    <property type="match status" value="1"/>
</dbReference>
<feature type="binding site" evidence="12">
    <location>
        <position position="190"/>
    </location>
    <ligand>
        <name>[4Fe-4S] cluster</name>
        <dbReference type="ChEBI" id="CHEBI:49883"/>
    </ligand>
</feature>
<keyword evidence="7 12" id="KW-0411">Iron-sulfur</keyword>
<evidence type="ECO:0000256" key="11">
    <source>
        <dbReference type="ARBA" id="ARBA00023295"/>
    </source>
</evidence>
<dbReference type="AlphaFoldDB" id="A0A2J0L3P9"/>
<evidence type="ECO:0000256" key="7">
    <source>
        <dbReference type="ARBA" id="ARBA00023014"/>
    </source>
</evidence>
<dbReference type="InterPro" id="IPR004035">
    <property type="entry name" value="Endouclease-III_FeS-bd_BS"/>
</dbReference>
<dbReference type="InterPro" id="IPR000445">
    <property type="entry name" value="HhH_motif"/>
</dbReference>
<keyword evidence="2 12" id="KW-0004">4Fe-4S</keyword>
<keyword evidence="14" id="KW-0540">Nuclease</keyword>
<comment type="catalytic activity">
    <reaction evidence="12">
        <text>2'-deoxyribonucleotide-(2'-deoxyribose 5'-phosphate)-2'-deoxyribonucleotide-DNA = a 3'-end 2'-deoxyribonucleotide-(2,3-dehydro-2,3-deoxyribose 5'-phosphate)-DNA + a 5'-end 5'-phospho-2'-deoxyribonucleoside-DNA + H(+)</text>
        <dbReference type="Rhea" id="RHEA:66592"/>
        <dbReference type="Rhea" id="RHEA-COMP:13180"/>
        <dbReference type="Rhea" id="RHEA-COMP:16897"/>
        <dbReference type="Rhea" id="RHEA-COMP:17067"/>
        <dbReference type="ChEBI" id="CHEBI:15378"/>
        <dbReference type="ChEBI" id="CHEBI:136412"/>
        <dbReference type="ChEBI" id="CHEBI:157695"/>
        <dbReference type="ChEBI" id="CHEBI:167181"/>
        <dbReference type="EC" id="4.2.99.18"/>
    </reaction>
</comment>
<name>A0A2J0L3P9_9BACT</name>
<evidence type="ECO:0000256" key="10">
    <source>
        <dbReference type="ARBA" id="ARBA00023239"/>
    </source>
</evidence>
<evidence type="ECO:0000256" key="8">
    <source>
        <dbReference type="ARBA" id="ARBA00023125"/>
    </source>
</evidence>
<comment type="similarity">
    <text evidence="1 12">Belongs to the Nth/MutY family.</text>
</comment>
<keyword evidence="8 12" id="KW-0238">DNA-binding</keyword>
<gene>
    <name evidence="12 14" type="primary">nth</name>
    <name evidence="14" type="ORF">COS99_07305</name>
</gene>
<dbReference type="GO" id="GO:0019104">
    <property type="term" value="F:DNA N-glycosylase activity"/>
    <property type="evidence" value="ECO:0007669"/>
    <property type="project" value="UniProtKB-UniRule"/>
</dbReference>
<evidence type="ECO:0000313" key="14">
    <source>
        <dbReference type="EMBL" id="PIU41137.1"/>
    </source>
</evidence>
<protein>
    <recommendedName>
        <fullName evidence="12">Endonuclease III</fullName>
        <ecNumber evidence="12">4.2.99.18</ecNumber>
    </recommendedName>
    <alternativeName>
        <fullName evidence="12">DNA-(apurinic or apyrimidinic site) lyase</fullName>
    </alternativeName>
</protein>
<evidence type="ECO:0000256" key="9">
    <source>
        <dbReference type="ARBA" id="ARBA00023204"/>
    </source>
</evidence>
<evidence type="ECO:0000256" key="6">
    <source>
        <dbReference type="ARBA" id="ARBA00023004"/>
    </source>
</evidence>
<dbReference type="Pfam" id="PF00633">
    <property type="entry name" value="HHH"/>
    <property type="match status" value="1"/>
</dbReference>
<evidence type="ECO:0000256" key="2">
    <source>
        <dbReference type="ARBA" id="ARBA00022485"/>
    </source>
</evidence>
<dbReference type="PIRSF" id="PIRSF001435">
    <property type="entry name" value="Nth"/>
    <property type="match status" value="1"/>
</dbReference>
<dbReference type="InterPro" id="IPR011257">
    <property type="entry name" value="DNA_glycosylase"/>
</dbReference>
<feature type="binding site" evidence="12">
    <location>
        <position position="200"/>
    </location>
    <ligand>
        <name>[4Fe-4S] cluster</name>
        <dbReference type="ChEBI" id="CHEBI:49883"/>
    </ligand>
</feature>
<dbReference type="InterPro" id="IPR005759">
    <property type="entry name" value="Nth"/>
</dbReference>
<dbReference type="InterPro" id="IPR003651">
    <property type="entry name" value="Endonuclease3_FeS-loop_motif"/>
</dbReference>